<feature type="domain" description="TauD/TfdA-like" evidence="7">
    <location>
        <begin position="21"/>
        <end position="288"/>
    </location>
</feature>
<evidence type="ECO:0000313" key="10">
    <source>
        <dbReference type="EMBL" id="CAB4894811.1"/>
    </source>
</evidence>
<comment type="similarity">
    <text evidence="2">Belongs to the TfdA dioxygenase family.</text>
</comment>
<evidence type="ECO:0000313" key="9">
    <source>
        <dbReference type="EMBL" id="CAB4833235.1"/>
    </source>
</evidence>
<dbReference type="EMBL" id="CAFABA010000074">
    <property type="protein sequence ID" value="CAB4833235.1"/>
    <property type="molecule type" value="Genomic_DNA"/>
</dbReference>
<dbReference type="PANTHER" id="PTHR30468">
    <property type="entry name" value="ALPHA-KETOGLUTARATE-DEPENDENT SULFONATE DIOXYGENASE"/>
    <property type="match status" value="1"/>
</dbReference>
<keyword evidence="4" id="KW-0223">Dioxygenase</keyword>
<keyword evidence="5" id="KW-0560">Oxidoreductase</keyword>
<keyword evidence="3" id="KW-0479">Metal-binding</keyword>
<dbReference type="EMBL" id="CAFBOS010000148">
    <property type="protein sequence ID" value="CAB5008764.1"/>
    <property type="molecule type" value="Genomic_DNA"/>
</dbReference>
<accession>A0A6J7FHK4</accession>
<gene>
    <name evidence="8" type="ORF">UFOPK2754_01466</name>
    <name evidence="9" type="ORF">UFOPK3139_01777</name>
    <name evidence="10" type="ORF">UFOPK3543_00514</name>
    <name evidence="11" type="ORF">UFOPK3967_02117</name>
</gene>
<comment type="cofactor">
    <cofactor evidence="1">
        <name>Fe(2+)</name>
        <dbReference type="ChEBI" id="CHEBI:29033"/>
    </cofactor>
</comment>
<name>A0A6J7FHK4_9ZZZZ</name>
<evidence type="ECO:0000259" key="7">
    <source>
        <dbReference type="Pfam" id="PF02668"/>
    </source>
</evidence>
<evidence type="ECO:0000256" key="3">
    <source>
        <dbReference type="ARBA" id="ARBA00022723"/>
    </source>
</evidence>
<dbReference type="AlphaFoldDB" id="A0A6J7FHK4"/>
<dbReference type="EMBL" id="CAFBMH010000011">
    <property type="protein sequence ID" value="CAB4894811.1"/>
    <property type="molecule type" value="Genomic_DNA"/>
</dbReference>
<evidence type="ECO:0000313" key="8">
    <source>
        <dbReference type="EMBL" id="CAB4745297.1"/>
    </source>
</evidence>
<dbReference type="InterPro" id="IPR051323">
    <property type="entry name" value="AtsK-like"/>
</dbReference>
<dbReference type="EMBL" id="CAEZYR010000048">
    <property type="protein sequence ID" value="CAB4745297.1"/>
    <property type="molecule type" value="Genomic_DNA"/>
</dbReference>
<sequence length="311" mass="34387">MRTDPATPSKGTPTDAELGIDVRPIAGVIGAEIHGVDLAHPLDASIVAAIRDTLLKWKVVFFRDQHISQAQHLAFARAFGEPTPAHPTLPAMFADFPEILQLDNQVHARVDAPNIESRWHTDVTFLPAPPMASILRGVVVPSYGGDTQFANLVMAYETLSAPLQALCDTLHAVHLNALPISRGEMSSELRGQFMSREIRAVHPVVRVHPETGERALFVNHNFTDYIVELSRRESRHLLAMLYEHMSDASLTCRFRWEPGSIAFWDNRATAHMAPTDTPRGMHRSMERITLKGDLTVGPDGFIGRALESTTA</sequence>
<dbReference type="PANTHER" id="PTHR30468:SF5">
    <property type="entry name" value="ALPHA-KETOGLUTARATE-DEPENDENT SULFATE ESTER DIOXYGENASE"/>
    <property type="match status" value="1"/>
</dbReference>
<dbReference type="SUPFAM" id="SSF51197">
    <property type="entry name" value="Clavaminate synthase-like"/>
    <property type="match status" value="1"/>
</dbReference>
<dbReference type="GO" id="GO:0016706">
    <property type="term" value="F:2-oxoglutarate-dependent dioxygenase activity"/>
    <property type="evidence" value="ECO:0007669"/>
    <property type="project" value="TreeGrafter"/>
</dbReference>
<dbReference type="GO" id="GO:0046872">
    <property type="term" value="F:metal ion binding"/>
    <property type="evidence" value="ECO:0007669"/>
    <property type="project" value="UniProtKB-KW"/>
</dbReference>
<organism evidence="10">
    <name type="scientific">freshwater metagenome</name>
    <dbReference type="NCBI Taxonomy" id="449393"/>
    <lineage>
        <taxon>unclassified sequences</taxon>
        <taxon>metagenomes</taxon>
        <taxon>ecological metagenomes</taxon>
    </lineage>
</organism>
<protein>
    <submittedName>
        <fullName evidence="10">Unannotated protein</fullName>
    </submittedName>
</protein>
<evidence type="ECO:0000256" key="6">
    <source>
        <dbReference type="ARBA" id="ARBA00023004"/>
    </source>
</evidence>
<evidence type="ECO:0000313" key="11">
    <source>
        <dbReference type="EMBL" id="CAB5008764.1"/>
    </source>
</evidence>
<dbReference type="InterPro" id="IPR042098">
    <property type="entry name" value="TauD-like_sf"/>
</dbReference>
<evidence type="ECO:0000256" key="1">
    <source>
        <dbReference type="ARBA" id="ARBA00001954"/>
    </source>
</evidence>
<evidence type="ECO:0000256" key="2">
    <source>
        <dbReference type="ARBA" id="ARBA00005896"/>
    </source>
</evidence>
<evidence type="ECO:0000256" key="4">
    <source>
        <dbReference type="ARBA" id="ARBA00022964"/>
    </source>
</evidence>
<dbReference type="Pfam" id="PF02668">
    <property type="entry name" value="TauD"/>
    <property type="match status" value="1"/>
</dbReference>
<dbReference type="InterPro" id="IPR003819">
    <property type="entry name" value="TauD/TfdA-like"/>
</dbReference>
<reference evidence="10" key="1">
    <citation type="submission" date="2020-05" db="EMBL/GenBank/DDBJ databases">
        <authorList>
            <person name="Chiriac C."/>
            <person name="Salcher M."/>
            <person name="Ghai R."/>
            <person name="Kavagutti S V."/>
        </authorList>
    </citation>
    <scope>NUCLEOTIDE SEQUENCE</scope>
</reference>
<proteinExistence type="inferred from homology"/>
<dbReference type="Gene3D" id="3.60.130.10">
    <property type="entry name" value="Clavaminate synthase-like"/>
    <property type="match status" value="1"/>
</dbReference>
<keyword evidence="6" id="KW-0408">Iron</keyword>
<dbReference type="GO" id="GO:0005737">
    <property type="term" value="C:cytoplasm"/>
    <property type="evidence" value="ECO:0007669"/>
    <property type="project" value="TreeGrafter"/>
</dbReference>
<evidence type="ECO:0000256" key="5">
    <source>
        <dbReference type="ARBA" id="ARBA00023002"/>
    </source>
</evidence>